<name>A0ABR9BVE8_9PSED</name>
<keyword evidence="2" id="KW-0378">Hydrolase</keyword>
<organism evidence="5 6">
    <name type="scientific">Pseudomonas coleopterorum</name>
    <dbReference type="NCBI Taxonomy" id="1605838"/>
    <lineage>
        <taxon>Bacteria</taxon>
        <taxon>Pseudomonadati</taxon>
        <taxon>Pseudomonadota</taxon>
        <taxon>Gammaproteobacteria</taxon>
        <taxon>Pseudomonadales</taxon>
        <taxon>Pseudomonadaceae</taxon>
        <taxon>Pseudomonas</taxon>
    </lineage>
</organism>
<dbReference type="CDD" id="cd09999">
    <property type="entry name" value="Arginase-like_1"/>
    <property type="match status" value="1"/>
</dbReference>
<proteinExistence type="inferred from homology"/>
<dbReference type="RefSeq" id="WP_049859784.1">
    <property type="nucleotide sequence ID" value="NZ_JACYWY010000007.1"/>
</dbReference>
<evidence type="ECO:0000256" key="1">
    <source>
        <dbReference type="ARBA" id="ARBA00022723"/>
    </source>
</evidence>
<evidence type="ECO:0000256" key="4">
    <source>
        <dbReference type="PROSITE-ProRule" id="PRU00742"/>
    </source>
</evidence>
<dbReference type="PANTHER" id="PTHR43782:SF3">
    <property type="entry name" value="ARGINASE"/>
    <property type="match status" value="1"/>
</dbReference>
<gene>
    <name evidence="5" type="ORF">IFT38_04750</name>
</gene>
<evidence type="ECO:0000313" key="6">
    <source>
        <dbReference type="Proteomes" id="UP000620025"/>
    </source>
</evidence>
<comment type="similarity">
    <text evidence="4">Belongs to the arginase family.</text>
</comment>
<protein>
    <submittedName>
        <fullName evidence="5">Arginase family protein</fullName>
    </submittedName>
</protein>
<dbReference type="Gene3D" id="3.40.800.10">
    <property type="entry name" value="Ureohydrolase domain"/>
    <property type="match status" value="1"/>
</dbReference>
<keyword evidence="3" id="KW-0464">Manganese</keyword>
<dbReference type="Pfam" id="PF00491">
    <property type="entry name" value="Arginase"/>
    <property type="match status" value="1"/>
</dbReference>
<dbReference type="SUPFAM" id="SSF52768">
    <property type="entry name" value="Arginase/deacetylase"/>
    <property type="match status" value="1"/>
</dbReference>
<keyword evidence="6" id="KW-1185">Reference proteome</keyword>
<dbReference type="Proteomes" id="UP000620025">
    <property type="component" value="Unassembled WGS sequence"/>
</dbReference>
<accession>A0ABR9BVE8</accession>
<keyword evidence="1" id="KW-0479">Metal-binding</keyword>
<comment type="caution">
    <text evidence="5">The sequence shown here is derived from an EMBL/GenBank/DDBJ whole genome shotgun (WGS) entry which is preliminary data.</text>
</comment>
<dbReference type="PROSITE" id="PS51409">
    <property type="entry name" value="ARGINASE_2"/>
    <property type="match status" value="1"/>
</dbReference>
<reference evidence="5 6" key="1">
    <citation type="journal article" date="2020" name="FEMS Microbiol. Ecol.">
        <title>Temporal dynamics of bacterial communities during seed development and maturation.</title>
        <authorList>
            <person name="Chesneau G."/>
            <person name="Torres-Cortes G."/>
            <person name="Briand M."/>
            <person name="Darrasse A."/>
            <person name="Preveaux A."/>
            <person name="Marais C."/>
            <person name="Jacques M.A."/>
            <person name="Shade A."/>
            <person name="Barret M."/>
        </authorList>
    </citation>
    <scope>NUCLEOTIDE SEQUENCE [LARGE SCALE GENOMIC DNA]</scope>
    <source>
        <strain evidence="5 6">CFBP13599</strain>
    </source>
</reference>
<evidence type="ECO:0000256" key="3">
    <source>
        <dbReference type="ARBA" id="ARBA00023211"/>
    </source>
</evidence>
<sequence length="299" mass="32581">MSFSEGKTLRLIFPQWQGGNNAPYHLGAELLAWLAPEHSGPTEHVPVEPPSAGAPLEELGIVGRRALLKQLNSAQTLLSRHSADRLVILGGDCLVDLAPFAYLNERYQGDLAILWVDAHPDIMTPEQFNNAHAMVLGMLLGNGDPDFVQAVARPLKPQNILYVGMHDPTDWEASEIDRLGLQNVSPAQITQHGSSAVLDWFKSTGAKHLAIHLDLDVLDPRLFRSLLFANPHAPEKSFEGVAQGQLSIEQVLDVLRDVAKITDVVGLGITEHLPWDALALKNMLARLPLIGDAGRSNPS</sequence>
<dbReference type="InterPro" id="IPR023696">
    <property type="entry name" value="Ureohydrolase_dom_sf"/>
</dbReference>
<dbReference type="PANTHER" id="PTHR43782">
    <property type="entry name" value="ARGINASE"/>
    <property type="match status" value="1"/>
</dbReference>
<evidence type="ECO:0000313" key="5">
    <source>
        <dbReference type="EMBL" id="MBD8768840.1"/>
    </source>
</evidence>
<dbReference type="InterPro" id="IPR006035">
    <property type="entry name" value="Ureohydrolase"/>
</dbReference>
<evidence type="ECO:0000256" key="2">
    <source>
        <dbReference type="ARBA" id="ARBA00022801"/>
    </source>
</evidence>
<dbReference type="EMBL" id="JACYWZ010000001">
    <property type="protein sequence ID" value="MBD8768840.1"/>
    <property type="molecule type" value="Genomic_DNA"/>
</dbReference>